<dbReference type="RefSeq" id="WP_093385414.1">
    <property type="nucleotide sequence ID" value="NZ_FOTW01000007.1"/>
</dbReference>
<dbReference type="AlphaFoldDB" id="A0A1I4K8F8"/>
<proteinExistence type="predicted"/>
<evidence type="ECO:0000313" key="1">
    <source>
        <dbReference type="EMBL" id="SFL74776.1"/>
    </source>
</evidence>
<sequence length="75" mass="8466">MSNTATFMERCLLGTALPEQIDDYVAQWHDGIAGQNLTLRDFLGMDRREYAAWMQDADAIHAILALKKNIQPATK</sequence>
<keyword evidence="2" id="KW-1185">Reference proteome</keyword>
<dbReference type="EMBL" id="FOTW01000007">
    <property type="protein sequence ID" value="SFL74776.1"/>
    <property type="molecule type" value="Genomic_DNA"/>
</dbReference>
<dbReference type="Proteomes" id="UP000199470">
    <property type="component" value="Unassembled WGS sequence"/>
</dbReference>
<accession>A0A1I4K8F8</accession>
<reference evidence="1 2" key="1">
    <citation type="submission" date="2016-10" db="EMBL/GenBank/DDBJ databases">
        <authorList>
            <person name="de Groot N.N."/>
        </authorList>
    </citation>
    <scope>NUCLEOTIDE SEQUENCE [LARGE SCALE GENOMIC DNA]</scope>
    <source>
        <strain evidence="1 2">ATCC 43154</strain>
    </source>
</reference>
<evidence type="ECO:0000313" key="2">
    <source>
        <dbReference type="Proteomes" id="UP000199470"/>
    </source>
</evidence>
<protein>
    <submittedName>
        <fullName evidence="1">Uncharacterized protein</fullName>
    </submittedName>
</protein>
<dbReference type="OrthoDB" id="8780661at2"/>
<name>A0A1I4K8F8_9BURK</name>
<gene>
    <name evidence="1" type="ORF">SAMN02982985_01344</name>
</gene>
<organism evidence="1 2">
    <name type="scientific">Rugamonas rubra</name>
    <dbReference type="NCBI Taxonomy" id="758825"/>
    <lineage>
        <taxon>Bacteria</taxon>
        <taxon>Pseudomonadati</taxon>
        <taxon>Pseudomonadota</taxon>
        <taxon>Betaproteobacteria</taxon>
        <taxon>Burkholderiales</taxon>
        <taxon>Oxalobacteraceae</taxon>
        <taxon>Telluria group</taxon>
        <taxon>Rugamonas</taxon>
    </lineage>
</organism>